<feature type="transmembrane region" description="Helical" evidence="5">
    <location>
        <begin position="362"/>
        <end position="385"/>
    </location>
</feature>
<gene>
    <name evidence="6" type="ORF">VCB98_00875</name>
</gene>
<feature type="transmembrane region" description="Helical" evidence="5">
    <location>
        <begin position="414"/>
        <end position="433"/>
    </location>
</feature>
<evidence type="ECO:0000256" key="4">
    <source>
        <dbReference type="ARBA" id="ARBA00023136"/>
    </source>
</evidence>
<dbReference type="AlphaFoldDB" id="A0AAP6JCK8"/>
<protein>
    <submittedName>
        <fullName evidence="6">DASS family sodium-coupled anion symporter</fullName>
    </submittedName>
</protein>
<dbReference type="EMBL" id="JAYGII010000001">
    <property type="protein sequence ID" value="MEA5444370.1"/>
    <property type="molecule type" value="Genomic_DNA"/>
</dbReference>
<evidence type="ECO:0000313" key="7">
    <source>
        <dbReference type="Proteomes" id="UP001302316"/>
    </source>
</evidence>
<comment type="caution">
    <text evidence="6">The sequence shown here is derived from an EMBL/GenBank/DDBJ whole genome shotgun (WGS) entry which is preliminary data.</text>
</comment>
<dbReference type="Pfam" id="PF00939">
    <property type="entry name" value="Na_sulph_symp"/>
    <property type="match status" value="1"/>
</dbReference>
<evidence type="ECO:0000256" key="5">
    <source>
        <dbReference type="SAM" id="Phobius"/>
    </source>
</evidence>
<proteinExistence type="predicted"/>
<keyword evidence="4 5" id="KW-0472">Membrane</keyword>
<organism evidence="6 7">
    <name type="scientific">Natronospira elongata</name>
    <dbReference type="NCBI Taxonomy" id="3110268"/>
    <lineage>
        <taxon>Bacteria</taxon>
        <taxon>Pseudomonadati</taxon>
        <taxon>Pseudomonadota</taxon>
        <taxon>Gammaproteobacteria</taxon>
        <taxon>Natronospirales</taxon>
        <taxon>Natronospiraceae</taxon>
        <taxon>Natronospira</taxon>
    </lineage>
</organism>
<evidence type="ECO:0000256" key="1">
    <source>
        <dbReference type="ARBA" id="ARBA00004141"/>
    </source>
</evidence>
<feature type="transmembrane region" description="Helical" evidence="5">
    <location>
        <begin position="392"/>
        <end position="408"/>
    </location>
</feature>
<keyword evidence="3 5" id="KW-1133">Transmembrane helix</keyword>
<feature type="transmembrane region" description="Helical" evidence="5">
    <location>
        <begin position="83"/>
        <end position="105"/>
    </location>
</feature>
<dbReference type="GO" id="GO:0005886">
    <property type="term" value="C:plasma membrane"/>
    <property type="evidence" value="ECO:0007669"/>
    <property type="project" value="TreeGrafter"/>
</dbReference>
<feature type="transmembrane region" description="Helical" evidence="5">
    <location>
        <begin position="125"/>
        <end position="154"/>
    </location>
</feature>
<feature type="transmembrane region" description="Helical" evidence="5">
    <location>
        <begin position="215"/>
        <end position="237"/>
    </location>
</feature>
<feature type="transmembrane region" description="Helical" evidence="5">
    <location>
        <begin position="273"/>
        <end position="294"/>
    </location>
</feature>
<evidence type="ECO:0000256" key="2">
    <source>
        <dbReference type="ARBA" id="ARBA00022692"/>
    </source>
</evidence>
<name>A0AAP6JCK8_9GAMM</name>
<feature type="transmembrane region" description="Helical" evidence="5">
    <location>
        <begin position="300"/>
        <end position="320"/>
    </location>
</feature>
<feature type="transmembrane region" description="Helical" evidence="5">
    <location>
        <begin position="332"/>
        <end position="350"/>
    </location>
</feature>
<keyword evidence="7" id="KW-1185">Reference proteome</keyword>
<evidence type="ECO:0000256" key="3">
    <source>
        <dbReference type="ARBA" id="ARBA00022989"/>
    </source>
</evidence>
<sequence>MMAPSACRRALKLLLGPLVFAITLLLPPPAVLSQPAWLVCGLAAWMMIWWITEILPLAVTALLPVVVLPLTGTLALAEAAEPYANPVVFLFLGGFVIALAIQSSGLHRRLAMAVVSLGGSRPDRLVAAIMAATALLSMWISNTAATAILLPVALSVLALSQQDDGQTVSERLAPALLIGVAFAANIGGMATLIGTPPNAILAAYLGEQHDIHLSFAGWMMIALPIALLLLLLAWWVLVRICFPVGRQDLSGLAERFERQRQALGPWTPAEQRVAGVFVLAVLAWMSRPWLTTWLPGLDDAIVALAAAVLLFAMGSGGRDAEPLLRWEDTRQLPWGVLILIGGGLSLGLAVKESGLADTVALGLEAVAAHPMPVLVVTVAAVAMLVSHVTSNTAAAATLIPIAAAVAVGQGESALILAMPVALAASCAFMLPNATPPNAIVFGSNRLAVTQMLKAGAVLSLLILALVAGGGLLTSWLAG</sequence>
<feature type="transmembrane region" description="Helical" evidence="5">
    <location>
        <begin position="175"/>
        <end position="195"/>
    </location>
</feature>
<dbReference type="PANTHER" id="PTHR10283">
    <property type="entry name" value="SOLUTE CARRIER FAMILY 13 MEMBER"/>
    <property type="match status" value="1"/>
</dbReference>
<dbReference type="RefSeq" id="WP_346049486.1">
    <property type="nucleotide sequence ID" value="NZ_JAYGII010000001.1"/>
</dbReference>
<dbReference type="InterPro" id="IPR001898">
    <property type="entry name" value="SLC13A/DASS"/>
</dbReference>
<comment type="subcellular location">
    <subcellularLocation>
        <location evidence="1">Membrane</location>
        <topology evidence="1">Multi-pass membrane protein</topology>
    </subcellularLocation>
</comment>
<feature type="transmembrane region" description="Helical" evidence="5">
    <location>
        <begin position="43"/>
        <end position="71"/>
    </location>
</feature>
<accession>A0AAP6JCK8</accession>
<reference evidence="6 7" key="1">
    <citation type="submission" date="2023-12" db="EMBL/GenBank/DDBJ databases">
        <title>Whole-genome sequencing of halo(alkali)philic microorganisms from hypersaline lakes.</title>
        <authorList>
            <person name="Sorokin D.Y."/>
            <person name="Merkel A.Y."/>
            <person name="Messina E."/>
            <person name="Yakimov M."/>
        </authorList>
    </citation>
    <scope>NUCLEOTIDE SEQUENCE [LARGE SCALE GENOMIC DNA]</scope>
    <source>
        <strain evidence="6 7">AB-CW1</strain>
    </source>
</reference>
<keyword evidence="2 5" id="KW-0812">Transmembrane</keyword>
<feature type="transmembrane region" description="Helical" evidence="5">
    <location>
        <begin position="454"/>
        <end position="477"/>
    </location>
</feature>
<evidence type="ECO:0000313" key="6">
    <source>
        <dbReference type="EMBL" id="MEA5444370.1"/>
    </source>
</evidence>
<dbReference type="GO" id="GO:1905039">
    <property type="term" value="P:carboxylic acid transmembrane transport"/>
    <property type="evidence" value="ECO:0007669"/>
    <property type="project" value="UniProtKB-ARBA"/>
</dbReference>
<dbReference type="NCBIfam" id="TIGR00785">
    <property type="entry name" value="dass"/>
    <property type="match status" value="1"/>
</dbReference>
<dbReference type="GO" id="GO:0008514">
    <property type="term" value="F:organic anion transmembrane transporter activity"/>
    <property type="evidence" value="ECO:0007669"/>
    <property type="project" value="UniProtKB-ARBA"/>
</dbReference>
<dbReference type="PANTHER" id="PTHR10283:SF82">
    <property type="entry name" value="SOLUTE CARRIER FAMILY 13 MEMBER 2"/>
    <property type="match status" value="1"/>
</dbReference>
<dbReference type="Proteomes" id="UP001302316">
    <property type="component" value="Unassembled WGS sequence"/>
</dbReference>